<proteinExistence type="inferred from homology"/>
<dbReference type="PROSITE" id="PS51532">
    <property type="entry name" value="PITH"/>
    <property type="match status" value="1"/>
</dbReference>
<evidence type="ECO:0000259" key="2">
    <source>
        <dbReference type="PROSITE" id="PS51532"/>
    </source>
</evidence>
<dbReference type="SUPFAM" id="SSF49785">
    <property type="entry name" value="Galactose-binding domain-like"/>
    <property type="match status" value="1"/>
</dbReference>
<evidence type="ECO:0000313" key="3">
    <source>
        <dbReference type="EMBL" id="RPD65807.1"/>
    </source>
</evidence>
<dbReference type="Proteomes" id="UP000313359">
    <property type="component" value="Unassembled WGS sequence"/>
</dbReference>
<evidence type="ECO:0000313" key="4">
    <source>
        <dbReference type="Proteomes" id="UP000313359"/>
    </source>
</evidence>
<dbReference type="EMBL" id="ML122251">
    <property type="protein sequence ID" value="RPD65807.1"/>
    <property type="molecule type" value="Genomic_DNA"/>
</dbReference>
<reference evidence="3" key="1">
    <citation type="journal article" date="2018" name="Genome Biol. Evol.">
        <title>Genomics and development of Lentinus tigrinus, a white-rot wood-decaying mushroom with dimorphic fruiting bodies.</title>
        <authorList>
            <person name="Wu B."/>
            <person name="Xu Z."/>
            <person name="Knudson A."/>
            <person name="Carlson A."/>
            <person name="Chen N."/>
            <person name="Kovaka S."/>
            <person name="LaButti K."/>
            <person name="Lipzen A."/>
            <person name="Pennachio C."/>
            <person name="Riley R."/>
            <person name="Schakwitz W."/>
            <person name="Umezawa K."/>
            <person name="Ohm R.A."/>
            <person name="Grigoriev I.V."/>
            <person name="Nagy L.G."/>
            <person name="Gibbons J."/>
            <person name="Hibbett D."/>
        </authorList>
    </citation>
    <scope>NUCLEOTIDE SEQUENCE [LARGE SCALE GENOMIC DNA]</scope>
    <source>
        <strain evidence="3">ALCF2SS1-6</strain>
    </source>
</reference>
<dbReference type="STRING" id="1328759.A0A5C2SRN5"/>
<sequence>MADTEVSLLEHLDTPQVTCLNESPSHTLKSIVEGRKKNTGDAYVLSEVDAELLLNISFNQTVKIRSISIQAKNVEQAPKTIRLYTNKPSLAFSDVEGGGGCLQEIELSKEDVAQGKKIPLRFVRFQSVTSLHIFVESNQDGEDETRIDAIDIFGYPVMGTRDVSGLKKVEDE</sequence>
<dbReference type="PANTHER" id="PTHR12175:SF5">
    <property type="entry name" value="OS03G0795500 PROTEIN"/>
    <property type="match status" value="1"/>
</dbReference>
<dbReference type="InterPro" id="IPR045099">
    <property type="entry name" value="PITH1-like"/>
</dbReference>
<dbReference type="Gene3D" id="2.60.120.470">
    <property type="entry name" value="PITH domain"/>
    <property type="match status" value="1"/>
</dbReference>
<dbReference type="PANTHER" id="PTHR12175">
    <property type="entry name" value="AD039 HT014 THIOREDOXIN FAMILY TRP26"/>
    <property type="match status" value="1"/>
</dbReference>
<keyword evidence="4" id="KW-1185">Reference proteome</keyword>
<name>A0A5C2SRN5_9APHY</name>
<dbReference type="InterPro" id="IPR008979">
    <property type="entry name" value="Galactose-bd-like_sf"/>
</dbReference>
<organism evidence="3 4">
    <name type="scientific">Lentinus tigrinus ALCF2SS1-6</name>
    <dbReference type="NCBI Taxonomy" id="1328759"/>
    <lineage>
        <taxon>Eukaryota</taxon>
        <taxon>Fungi</taxon>
        <taxon>Dikarya</taxon>
        <taxon>Basidiomycota</taxon>
        <taxon>Agaricomycotina</taxon>
        <taxon>Agaricomycetes</taxon>
        <taxon>Polyporales</taxon>
        <taxon>Polyporaceae</taxon>
        <taxon>Lentinus</taxon>
    </lineage>
</organism>
<dbReference type="AlphaFoldDB" id="A0A5C2SRN5"/>
<comment type="similarity">
    <text evidence="1">Belongs to the PITHD1 family.</text>
</comment>
<protein>
    <submittedName>
        <fullName evidence="3">DUF1000-domain-containing protein</fullName>
    </submittedName>
</protein>
<dbReference type="InterPro" id="IPR010400">
    <property type="entry name" value="PITH_dom"/>
</dbReference>
<gene>
    <name evidence="3" type="ORF">L227DRAFT_121226</name>
</gene>
<dbReference type="Pfam" id="PF06201">
    <property type="entry name" value="PITH"/>
    <property type="match status" value="1"/>
</dbReference>
<dbReference type="GO" id="GO:0005737">
    <property type="term" value="C:cytoplasm"/>
    <property type="evidence" value="ECO:0007669"/>
    <property type="project" value="UniProtKB-ARBA"/>
</dbReference>
<accession>A0A5C2SRN5</accession>
<evidence type="ECO:0000256" key="1">
    <source>
        <dbReference type="ARBA" id="ARBA00025788"/>
    </source>
</evidence>
<dbReference type="OrthoDB" id="10263751at2759"/>
<feature type="domain" description="PITH" evidence="2">
    <location>
        <begin position="1"/>
        <end position="172"/>
    </location>
</feature>
<dbReference type="InterPro" id="IPR037047">
    <property type="entry name" value="PITH_dom_sf"/>
</dbReference>